<evidence type="ECO:0000313" key="3">
    <source>
        <dbReference type="Proteomes" id="UP000077315"/>
    </source>
</evidence>
<dbReference type="AlphaFoldDB" id="A0A162YFW6"/>
<sequence>MTTQSYGYYTPLEEDNQSHSGESVKSDSSIGGDSAYYVEQENTKEFHHLNSNVDDDDFLAPQYCDNSHRESSPWSFMHRLVSIPIIQDSLIGTQQMLSQHMLGRVALKQAENTLQTMIPLLENRCLKSPLALVNTIGHRSLDIVSDRFPLVNAPTEAIAHAVHPQTISLELKDQLDQAVSRIKAPAKAASRNVNRRLENAVDRFEATLDRYLPQDQRPRPRKSPTIVLRTEEPPEHLRQAMRFYHLANSLTDRLAHNFSDSGATEPTRPSPVWLIEQAESLWPTISTHSNTYVERLPEPVQRHLISPFVEIAKQEYETIRQTIESVDRPVFERARQVITISHTRIMMPFLQHSVETLQSQVAVYRAAAQKNRSKVVSELTHRLATISSQDAPTNLLE</sequence>
<evidence type="ECO:0000256" key="1">
    <source>
        <dbReference type="SAM" id="MobiDB-lite"/>
    </source>
</evidence>
<organism evidence="2 3">
    <name type="scientific">Phycomyces blakesleeanus (strain ATCC 8743b / DSM 1359 / FGSC 10004 / NBRC 33097 / NRRL 1555)</name>
    <dbReference type="NCBI Taxonomy" id="763407"/>
    <lineage>
        <taxon>Eukaryota</taxon>
        <taxon>Fungi</taxon>
        <taxon>Fungi incertae sedis</taxon>
        <taxon>Mucoromycota</taxon>
        <taxon>Mucoromycotina</taxon>
        <taxon>Mucoromycetes</taxon>
        <taxon>Mucorales</taxon>
        <taxon>Phycomycetaceae</taxon>
        <taxon>Phycomyces</taxon>
    </lineage>
</organism>
<reference evidence="3" key="1">
    <citation type="submission" date="2015-06" db="EMBL/GenBank/DDBJ databases">
        <title>Expansion of signal transduction pathways in fungi by whole-genome duplication.</title>
        <authorList>
            <consortium name="DOE Joint Genome Institute"/>
            <person name="Corrochano L.M."/>
            <person name="Kuo A."/>
            <person name="Marcet-Houben M."/>
            <person name="Polaino S."/>
            <person name="Salamov A."/>
            <person name="Villalobos J.M."/>
            <person name="Alvarez M.I."/>
            <person name="Avalos J."/>
            <person name="Benito E.P."/>
            <person name="Benoit I."/>
            <person name="Burger G."/>
            <person name="Camino L.P."/>
            <person name="Canovas D."/>
            <person name="Cerda-Olmedo E."/>
            <person name="Cheng J.-F."/>
            <person name="Dominguez A."/>
            <person name="Elias M."/>
            <person name="Eslava A.P."/>
            <person name="Glaser F."/>
            <person name="Grimwood J."/>
            <person name="Gutierrez G."/>
            <person name="Heitman J."/>
            <person name="Henrissat B."/>
            <person name="Iturriaga E.A."/>
            <person name="Lang B.F."/>
            <person name="Lavin J.L."/>
            <person name="Lee S."/>
            <person name="Li W."/>
            <person name="Lindquist E."/>
            <person name="Lopez-Garcia S."/>
            <person name="Luque E.M."/>
            <person name="Marcos A.T."/>
            <person name="Martin J."/>
            <person name="McCluskey K."/>
            <person name="Medina H.R."/>
            <person name="Miralles-Duran A."/>
            <person name="Miyazaki A."/>
            <person name="Munoz-Torres E."/>
            <person name="Oguiza J.A."/>
            <person name="Ohm R."/>
            <person name="Olmedo M."/>
            <person name="Orejas M."/>
            <person name="Ortiz-Castellanos L."/>
            <person name="Pisabarro A.G."/>
            <person name="Rodriguez-Romero J."/>
            <person name="Ruiz-Herrera J."/>
            <person name="Ruiz-Vazquez R."/>
            <person name="Sanz C."/>
            <person name="Schackwitz W."/>
            <person name="Schmutz J."/>
            <person name="Shahriari M."/>
            <person name="Shelest E."/>
            <person name="Silva-Franco F."/>
            <person name="Soanes D."/>
            <person name="Syed K."/>
            <person name="Tagua V.G."/>
            <person name="Talbot N.J."/>
            <person name="Thon M."/>
            <person name="De vries R.P."/>
            <person name="Wiebenga A."/>
            <person name="Yadav J.S."/>
            <person name="Braun E.L."/>
            <person name="Baker S."/>
            <person name="Garre V."/>
            <person name="Horwitz B."/>
            <person name="Torres-Martinez S."/>
            <person name="Idnurm A."/>
            <person name="Herrera-Estrella A."/>
            <person name="Gabaldon T."/>
            <person name="Grigoriev I.V."/>
        </authorList>
    </citation>
    <scope>NUCLEOTIDE SEQUENCE [LARGE SCALE GENOMIC DNA]</scope>
    <source>
        <strain evidence="3">NRRL 1555(-)</strain>
    </source>
</reference>
<dbReference type="OrthoDB" id="376826at2759"/>
<dbReference type="VEuPathDB" id="FungiDB:PHYBLDRAFT_137971"/>
<feature type="compositionally biased region" description="Polar residues" evidence="1">
    <location>
        <begin position="18"/>
        <end position="31"/>
    </location>
</feature>
<protein>
    <submittedName>
        <fullName evidence="2">Uncharacterized protein</fullName>
    </submittedName>
</protein>
<accession>A0A162YFW6</accession>
<name>A0A162YFW6_PHYB8</name>
<gene>
    <name evidence="2" type="ORF">PHYBLDRAFT_137971</name>
</gene>
<dbReference type="Proteomes" id="UP000077315">
    <property type="component" value="Unassembled WGS sequence"/>
</dbReference>
<dbReference type="RefSeq" id="XP_018298455.1">
    <property type="nucleotide sequence ID" value="XM_018429910.1"/>
</dbReference>
<dbReference type="EMBL" id="KV440971">
    <property type="protein sequence ID" value="OAD80415.1"/>
    <property type="molecule type" value="Genomic_DNA"/>
</dbReference>
<dbReference type="InParanoid" id="A0A162YFW6"/>
<dbReference type="GeneID" id="28990816"/>
<keyword evidence="3" id="KW-1185">Reference proteome</keyword>
<feature type="region of interest" description="Disordered" evidence="1">
    <location>
        <begin position="1"/>
        <end position="32"/>
    </location>
</feature>
<evidence type="ECO:0000313" key="2">
    <source>
        <dbReference type="EMBL" id="OAD80415.1"/>
    </source>
</evidence>
<proteinExistence type="predicted"/>